<feature type="domain" description="PNPLA" evidence="5">
    <location>
        <begin position="6"/>
        <end position="166"/>
    </location>
</feature>
<dbReference type="OrthoDB" id="9770965at2"/>
<dbReference type="AlphaFoldDB" id="A0A364Y966"/>
<evidence type="ECO:0000313" key="7">
    <source>
        <dbReference type="Proteomes" id="UP000251889"/>
    </source>
</evidence>
<keyword evidence="2 4" id="KW-0442">Lipid degradation</keyword>
<gene>
    <name evidence="6" type="ORF">DQQ10_00385</name>
</gene>
<dbReference type="SUPFAM" id="SSF52151">
    <property type="entry name" value="FabD/lysophospholipase-like"/>
    <property type="match status" value="1"/>
</dbReference>
<feature type="short sequence motif" description="GXSXG" evidence="4">
    <location>
        <begin position="37"/>
        <end position="41"/>
    </location>
</feature>
<dbReference type="Pfam" id="PF01734">
    <property type="entry name" value="Patatin"/>
    <property type="match status" value="1"/>
</dbReference>
<keyword evidence="7" id="KW-1185">Reference proteome</keyword>
<dbReference type="PANTHER" id="PTHR14226">
    <property type="entry name" value="NEUROPATHY TARGET ESTERASE/SWISS CHEESE D.MELANOGASTER"/>
    <property type="match status" value="1"/>
</dbReference>
<protein>
    <submittedName>
        <fullName evidence="6">Phospholipase</fullName>
    </submittedName>
</protein>
<evidence type="ECO:0000256" key="1">
    <source>
        <dbReference type="ARBA" id="ARBA00022801"/>
    </source>
</evidence>
<dbReference type="PANTHER" id="PTHR14226:SF76">
    <property type="entry name" value="NTE FAMILY PROTEIN RSSA"/>
    <property type="match status" value="1"/>
</dbReference>
<dbReference type="GO" id="GO:0016787">
    <property type="term" value="F:hydrolase activity"/>
    <property type="evidence" value="ECO:0007669"/>
    <property type="project" value="UniProtKB-UniRule"/>
</dbReference>
<keyword evidence="3 4" id="KW-0443">Lipid metabolism</keyword>
<evidence type="ECO:0000259" key="5">
    <source>
        <dbReference type="PROSITE" id="PS51635"/>
    </source>
</evidence>
<evidence type="ECO:0000256" key="4">
    <source>
        <dbReference type="PROSITE-ProRule" id="PRU01161"/>
    </source>
</evidence>
<organism evidence="6 7">
    <name type="scientific">Pseudochryseolinea flava</name>
    <dbReference type="NCBI Taxonomy" id="2059302"/>
    <lineage>
        <taxon>Bacteria</taxon>
        <taxon>Pseudomonadati</taxon>
        <taxon>Bacteroidota</taxon>
        <taxon>Cytophagia</taxon>
        <taxon>Cytophagales</taxon>
        <taxon>Fulvivirgaceae</taxon>
        <taxon>Pseudochryseolinea</taxon>
    </lineage>
</organism>
<name>A0A364Y966_9BACT</name>
<dbReference type="InterPro" id="IPR016035">
    <property type="entry name" value="Acyl_Trfase/lysoPLipase"/>
</dbReference>
<comment type="caution">
    <text evidence="6">The sequence shown here is derived from an EMBL/GenBank/DDBJ whole genome shotgun (WGS) entry which is preliminary data.</text>
</comment>
<proteinExistence type="predicted"/>
<dbReference type="InterPro" id="IPR050301">
    <property type="entry name" value="NTE"/>
</dbReference>
<dbReference type="EMBL" id="QMFY01000001">
    <property type="protein sequence ID" value="RAW03490.1"/>
    <property type="molecule type" value="Genomic_DNA"/>
</dbReference>
<evidence type="ECO:0000313" key="6">
    <source>
        <dbReference type="EMBL" id="RAW03490.1"/>
    </source>
</evidence>
<accession>A0A364Y966</accession>
<comment type="caution">
    <text evidence="4">Lacks conserved residue(s) required for the propagation of feature annotation.</text>
</comment>
<dbReference type="InterPro" id="IPR002641">
    <property type="entry name" value="PNPLA_dom"/>
</dbReference>
<evidence type="ECO:0000256" key="2">
    <source>
        <dbReference type="ARBA" id="ARBA00022963"/>
    </source>
</evidence>
<evidence type="ECO:0000256" key="3">
    <source>
        <dbReference type="ARBA" id="ARBA00023098"/>
    </source>
</evidence>
<feature type="active site" description="Nucleophile" evidence="4">
    <location>
        <position position="39"/>
    </location>
</feature>
<feature type="active site" description="Proton acceptor" evidence="4">
    <location>
        <position position="153"/>
    </location>
</feature>
<reference evidence="6 7" key="1">
    <citation type="submission" date="2018-06" db="EMBL/GenBank/DDBJ databases">
        <title>Chryseolinea flavus sp. nov., a member of the phylum Bacteroidetes isolated from soil.</title>
        <authorList>
            <person name="Li Y."/>
            <person name="Wang J."/>
        </authorList>
    </citation>
    <scope>NUCLEOTIDE SEQUENCE [LARGE SCALE GENOMIC DNA]</scope>
    <source>
        <strain evidence="6 7">SDU1-6</strain>
    </source>
</reference>
<dbReference type="Proteomes" id="UP000251889">
    <property type="component" value="Unassembled WGS sequence"/>
</dbReference>
<dbReference type="Gene3D" id="3.40.1090.10">
    <property type="entry name" value="Cytosolic phospholipase A2 catalytic domain"/>
    <property type="match status" value="2"/>
</dbReference>
<feature type="short sequence motif" description="DGA/G" evidence="4">
    <location>
        <begin position="153"/>
        <end position="155"/>
    </location>
</feature>
<keyword evidence="1 4" id="KW-0378">Hydrolase</keyword>
<sequence>MKNVRLVLGSGGARGMAHIGVIEELIARGYTIKEVAGSSMGAVVGGIFCAGYMTEYKHWLQTLSKLDVFRLLDFTLSSQGFVKGERVFRAMEAFVGDSAIENFTIPFTAVASDITQRKEMHYKSGSLFKALRSSMAIPTVFKPVNIGQSQIVDGGVLNPLPLNAVSKKDDELIVAVNLNSNIASGPSPRLEENKEKAAYLRMLNTFRSQILRIDSAAEDNIERLGWFDLLTKSYELTQDRLTELMIQIHQPDIVVNVSRDACGVFEFYRAVEIIECGRRALDSAIVGSRKETVQRAS</sequence>
<dbReference type="GO" id="GO:0016042">
    <property type="term" value="P:lipid catabolic process"/>
    <property type="evidence" value="ECO:0007669"/>
    <property type="project" value="UniProtKB-UniRule"/>
</dbReference>
<dbReference type="PROSITE" id="PS51635">
    <property type="entry name" value="PNPLA"/>
    <property type="match status" value="1"/>
</dbReference>